<dbReference type="Pfam" id="PF03781">
    <property type="entry name" value="FGE-sulfatase"/>
    <property type="match status" value="2"/>
</dbReference>
<evidence type="ECO:0000313" key="4">
    <source>
        <dbReference type="Proteomes" id="UP000541033"/>
    </source>
</evidence>
<dbReference type="Gene3D" id="3.90.1580.10">
    <property type="entry name" value="paralog of FGE (formylglycine-generating enzyme)"/>
    <property type="match status" value="1"/>
</dbReference>
<proteinExistence type="predicted"/>
<dbReference type="InterPro" id="IPR005532">
    <property type="entry name" value="SUMF_dom"/>
</dbReference>
<protein>
    <submittedName>
        <fullName evidence="3">Formylglycine-generating enzyme required for sulfatase activity</fullName>
    </submittedName>
</protein>
<feature type="compositionally biased region" description="Polar residues" evidence="1">
    <location>
        <begin position="259"/>
        <end position="270"/>
    </location>
</feature>
<comment type="caution">
    <text evidence="3">The sequence shown here is derived from an EMBL/GenBank/DDBJ whole genome shotgun (WGS) entry which is preliminary data.</text>
</comment>
<accession>A0A7X5QZ55</accession>
<dbReference type="InterPro" id="IPR016187">
    <property type="entry name" value="CTDL_fold"/>
</dbReference>
<organism evidence="3 4">
    <name type="scientific">Lysinibacter cavernae</name>
    <dbReference type="NCBI Taxonomy" id="1640652"/>
    <lineage>
        <taxon>Bacteria</taxon>
        <taxon>Bacillati</taxon>
        <taxon>Actinomycetota</taxon>
        <taxon>Actinomycetes</taxon>
        <taxon>Micrococcales</taxon>
        <taxon>Microbacteriaceae</taxon>
        <taxon>Lysinibacter</taxon>
    </lineage>
</organism>
<gene>
    <name evidence="3" type="ORF">FHX76_000484</name>
</gene>
<dbReference type="PANTHER" id="PTHR23150:SF19">
    <property type="entry name" value="FORMYLGLYCINE-GENERATING ENZYME"/>
    <property type="match status" value="1"/>
</dbReference>
<evidence type="ECO:0000256" key="1">
    <source>
        <dbReference type="SAM" id="MobiDB-lite"/>
    </source>
</evidence>
<dbReference type="Proteomes" id="UP000541033">
    <property type="component" value="Unassembled WGS sequence"/>
</dbReference>
<feature type="domain" description="Sulfatase-modifying factor enzyme-like" evidence="2">
    <location>
        <begin position="2"/>
        <end position="231"/>
    </location>
</feature>
<keyword evidence="4" id="KW-1185">Reference proteome</keyword>
<dbReference type="EMBL" id="JAAMOX010000001">
    <property type="protein sequence ID" value="NIH52616.1"/>
    <property type="molecule type" value="Genomic_DNA"/>
</dbReference>
<feature type="compositionally biased region" description="Polar residues" evidence="1">
    <location>
        <begin position="279"/>
        <end position="295"/>
    </location>
</feature>
<feature type="region of interest" description="Disordered" evidence="1">
    <location>
        <begin position="255"/>
        <end position="304"/>
    </location>
</feature>
<dbReference type="InterPro" id="IPR042095">
    <property type="entry name" value="SUMF_sf"/>
</dbReference>
<name>A0A7X5QZ55_9MICO</name>
<dbReference type="InterPro" id="IPR051043">
    <property type="entry name" value="Sulfatase_Mod_Factor_Kinase"/>
</dbReference>
<evidence type="ECO:0000259" key="2">
    <source>
        <dbReference type="Pfam" id="PF03781"/>
    </source>
</evidence>
<reference evidence="3 4" key="1">
    <citation type="submission" date="2020-02" db="EMBL/GenBank/DDBJ databases">
        <title>Sequencing the genomes of 1000 actinobacteria strains.</title>
        <authorList>
            <person name="Klenk H.-P."/>
        </authorList>
    </citation>
    <scope>NUCLEOTIDE SEQUENCE [LARGE SCALE GENOMIC DNA]</scope>
    <source>
        <strain evidence="3 4">DSM 27960</strain>
    </source>
</reference>
<feature type="domain" description="Sulfatase-modifying factor enzyme-like" evidence="2">
    <location>
        <begin position="300"/>
        <end position="345"/>
    </location>
</feature>
<evidence type="ECO:0000313" key="3">
    <source>
        <dbReference type="EMBL" id="NIH52616.1"/>
    </source>
</evidence>
<dbReference type="PANTHER" id="PTHR23150">
    <property type="entry name" value="SULFATASE MODIFYING FACTOR 1, 2"/>
    <property type="match status" value="1"/>
</dbReference>
<dbReference type="SUPFAM" id="SSF56436">
    <property type="entry name" value="C-type lectin-like"/>
    <property type="match status" value="1"/>
</dbReference>
<dbReference type="AlphaFoldDB" id="A0A7X5QZ55"/>
<sequence length="347" mass="37329">MPQMTLIPAGSFTMGSTEFYPEEGPVHVRRVESFLLDQHPVTNAEFAAFVDDTGYVTVAERPLDPELFPELPPEDLRAGALLFVPTHGPVALDDWQQWWSWVPGACWNHPAGPRSHIRDRPTHPVIHVSFEDASAYAAWAGKRLPTEAEWEYAATGGHGPSTYAWGTELHPGGLLMANNWQGRFPYLNTGANGWAGTSPVGAFPADRSGLFDMIGNVWEWTTTPYTERHEVPTDVTAPVTMPITVVNLLAVPGGERGTGVSTSQEPSTAGSCGDGCQCGPSSGRSAPPSLGTNEAQGGVSVPPRRVLKGGSHLCAPEYCLRYRPAARSPQSDDTATSHIGFRCARDA</sequence>
<dbReference type="GO" id="GO:0120147">
    <property type="term" value="F:formylglycine-generating oxidase activity"/>
    <property type="evidence" value="ECO:0007669"/>
    <property type="project" value="TreeGrafter"/>
</dbReference>